<feature type="transmembrane region" description="Helical" evidence="9">
    <location>
        <begin position="420"/>
        <end position="439"/>
    </location>
</feature>
<dbReference type="InterPro" id="IPR011701">
    <property type="entry name" value="MFS"/>
</dbReference>
<name>A0A8T9BW98_9HELO</name>
<keyword evidence="12" id="KW-1185">Reference proteome</keyword>
<feature type="transmembrane region" description="Helical" evidence="9">
    <location>
        <begin position="227"/>
        <end position="249"/>
    </location>
</feature>
<keyword evidence="3" id="KW-1003">Cell membrane</keyword>
<protein>
    <submittedName>
        <fullName evidence="11">Efflux pump radE</fullName>
    </submittedName>
</protein>
<evidence type="ECO:0000256" key="9">
    <source>
        <dbReference type="SAM" id="Phobius"/>
    </source>
</evidence>
<feature type="transmembrane region" description="Helical" evidence="9">
    <location>
        <begin position="167"/>
        <end position="188"/>
    </location>
</feature>
<feature type="transmembrane region" description="Helical" evidence="9">
    <location>
        <begin position="396"/>
        <end position="414"/>
    </location>
</feature>
<dbReference type="OrthoDB" id="5296287at2759"/>
<evidence type="ECO:0000256" key="7">
    <source>
        <dbReference type="ARBA" id="ARBA00038459"/>
    </source>
</evidence>
<sequence length="522" mass="57236">MSGVILAVERKLSETFGVNLGQRIYMQNAIKHCAIVGLPYKTNGPVFDNSSVRDGEKSIQRPTEEDPKLSEGSEEVAELEKWSGPLDPDNPLNWSSFRKWGIIALISIITFLFSSSSSFFGPALPQFLKEFHSSSDTLATFTISEYAAGYVLGPLVVAPLSELYGRLPVVHVTNVVFLIFTIACAVSSDIPMFIVFRLGQAVCVCGVGTLGPGFIADLIPVERRGLAMTLFAVGPTLGPSISPVVGGIIAEKAGWRWVMWFIAICTGVLTILTFLFLKETYSPVLLARREAQTSRGSGNTKPRKPSSAIRAAIVRPLKLLFRSPVMLILALQSSIAMSYINLVLSTFALIFQSQYNFTPWESGFALFGVGIGFFIGQIAVGFFSDRWFMHRNLPPLIIGSILIPAGFFWCGWTLQYHTHWIVPIIGSALISIGTMFCFLPVSMYLIDSYPVFAASATAGNLMVRSIVSAVLPLAAEPLYAKVGYGWGNSVFAFIALAFLPVPFILVRFGHYLRTHPRFQVQL</sequence>
<dbReference type="PANTHER" id="PTHR23502:SF186">
    <property type="entry name" value="MAJOR FACILITATOR SUPERFAMILY (MFS) PROFILE DOMAIN-CONTAINING PROTEIN"/>
    <property type="match status" value="1"/>
</dbReference>
<dbReference type="SUPFAM" id="SSF103473">
    <property type="entry name" value="MFS general substrate transporter"/>
    <property type="match status" value="1"/>
</dbReference>
<dbReference type="InterPro" id="IPR020846">
    <property type="entry name" value="MFS_dom"/>
</dbReference>
<feature type="transmembrane region" description="Helical" evidence="9">
    <location>
        <begin position="255"/>
        <end position="277"/>
    </location>
</feature>
<evidence type="ECO:0000256" key="8">
    <source>
        <dbReference type="SAM" id="MobiDB-lite"/>
    </source>
</evidence>
<feature type="compositionally biased region" description="Basic and acidic residues" evidence="8">
    <location>
        <begin position="51"/>
        <end position="71"/>
    </location>
</feature>
<keyword evidence="5 9" id="KW-1133">Transmembrane helix</keyword>
<comment type="similarity">
    <text evidence="7">Belongs to the major facilitator superfamily. DHA1 family. Polyamines/proton antiporter (TC 2.A.1.2.16) subfamily.</text>
</comment>
<feature type="transmembrane region" description="Helical" evidence="9">
    <location>
        <begin position="363"/>
        <end position="384"/>
    </location>
</feature>
<organism evidence="11 12">
    <name type="scientific">Lachnellula suecica</name>
    <dbReference type="NCBI Taxonomy" id="602035"/>
    <lineage>
        <taxon>Eukaryota</taxon>
        <taxon>Fungi</taxon>
        <taxon>Dikarya</taxon>
        <taxon>Ascomycota</taxon>
        <taxon>Pezizomycotina</taxon>
        <taxon>Leotiomycetes</taxon>
        <taxon>Helotiales</taxon>
        <taxon>Lachnaceae</taxon>
        <taxon>Lachnellula</taxon>
    </lineage>
</organism>
<dbReference type="PROSITE" id="PS50850">
    <property type="entry name" value="MFS"/>
    <property type="match status" value="1"/>
</dbReference>
<proteinExistence type="inferred from homology"/>
<keyword evidence="2" id="KW-0813">Transport</keyword>
<dbReference type="CDD" id="cd17323">
    <property type="entry name" value="MFS_Tpo1_MDR_like"/>
    <property type="match status" value="1"/>
</dbReference>
<evidence type="ECO:0000256" key="2">
    <source>
        <dbReference type="ARBA" id="ARBA00022448"/>
    </source>
</evidence>
<feature type="transmembrane region" description="Helical" evidence="9">
    <location>
        <begin position="100"/>
        <end position="121"/>
    </location>
</feature>
<feature type="transmembrane region" description="Helical" evidence="9">
    <location>
        <begin position="141"/>
        <end position="160"/>
    </location>
</feature>
<accession>A0A8T9BW98</accession>
<keyword evidence="6 9" id="KW-0472">Membrane</keyword>
<evidence type="ECO:0000256" key="3">
    <source>
        <dbReference type="ARBA" id="ARBA00022475"/>
    </source>
</evidence>
<comment type="subcellular location">
    <subcellularLocation>
        <location evidence="1">Cell membrane</location>
        <topology evidence="1">Multi-pass membrane protein</topology>
    </subcellularLocation>
</comment>
<keyword evidence="4 9" id="KW-0812">Transmembrane</keyword>
<evidence type="ECO:0000256" key="4">
    <source>
        <dbReference type="ARBA" id="ARBA00022692"/>
    </source>
</evidence>
<feature type="region of interest" description="Disordered" evidence="8">
    <location>
        <begin position="47"/>
        <end position="71"/>
    </location>
</feature>
<gene>
    <name evidence="11" type="primary">radE_7</name>
    <name evidence="11" type="ORF">LSUE1_G007861</name>
</gene>
<evidence type="ECO:0000256" key="6">
    <source>
        <dbReference type="ARBA" id="ARBA00023136"/>
    </source>
</evidence>
<comment type="caution">
    <text evidence="11">The sequence shown here is derived from an EMBL/GenBank/DDBJ whole genome shotgun (WGS) entry which is preliminary data.</text>
</comment>
<reference evidence="11 12" key="1">
    <citation type="submission" date="2018-05" db="EMBL/GenBank/DDBJ databases">
        <title>Genome sequencing and assembly of the regulated plant pathogen Lachnellula willkommii and related sister species for the development of diagnostic species identification markers.</title>
        <authorList>
            <person name="Giroux E."/>
            <person name="Bilodeau G."/>
        </authorList>
    </citation>
    <scope>NUCLEOTIDE SEQUENCE [LARGE SCALE GENOMIC DNA]</scope>
    <source>
        <strain evidence="11 12">CBS 268.59</strain>
    </source>
</reference>
<dbReference type="AlphaFoldDB" id="A0A8T9BW98"/>
<feature type="transmembrane region" description="Helical" evidence="9">
    <location>
        <begin position="451"/>
        <end position="474"/>
    </location>
</feature>
<feature type="domain" description="Major facilitator superfamily (MFS) profile" evidence="10">
    <location>
        <begin position="102"/>
        <end position="515"/>
    </location>
</feature>
<dbReference type="Gene3D" id="1.20.1250.20">
    <property type="entry name" value="MFS general substrate transporter like domains"/>
    <property type="match status" value="1"/>
</dbReference>
<dbReference type="PANTHER" id="PTHR23502">
    <property type="entry name" value="MAJOR FACILITATOR SUPERFAMILY"/>
    <property type="match status" value="1"/>
</dbReference>
<feature type="transmembrane region" description="Helical" evidence="9">
    <location>
        <begin position="325"/>
        <end position="351"/>
    </location>
</feature>
<evidence type="ECO:0000313" key="11">
    <source>
        <dbReference type="EMBL" id="TVY67379.1"/>
    </source>
</evidence>
<evidence type="ECO:0000259" key="10">
    <source>
        <dbReference type="PROSITE" id="PS50850"/>
    </source>
</evidence>
<dbReference type="GO" id="GO:0022857">
    <property type="term" value="F:transmembrane transporter activity"/>
    <property type="evidence" value="ECO:0007669"/>
    <property type="project" value="InterPro"/>
</dbReference>
<evidence type="ECO:0000313" key="12">
    <source>
        <dbReference type="Proteomes" id="UP000469558"/>
    </source>
</evidence>
<evidence type="ECO:0000256" key="1">
    <source>
        <dbReference type="ARBA" id="ARBA00004651"/>
    </source>
</evidence>
<evidence type="ECO:0000256" key="5">
    <source>
        <dbReference type="ARBA" id="ARBA00022989"/>
    </source>
</evidence>
<dbReference type="InterPro" id="IPR036259">
    <property type="entry name" value="MFS_trans_sf"/>
</dbReference>
<feature type="transmembrane region" description="Helical" evidence="9">
    <location>
        <begin position="486"/>
        <end position="508"/>
    </location>
</feature>
<dbReference type="GO" id="GO:0005886">
    <property type="term" value="C:plasma membrane"/>
    <property type="evidence" value="ECO:0007669"/>
    <property type="project" value="UniProtKB-SubCell"/>
</dbReference>
<dbReference type="EMBL" id="QGMK01001589">
    <property type="protein sequence ID" value="TVY67379.1"/>
    <property type="molecule type" value="Genomic_DNA"/>
</dbReference>
<feature type="transmembrane region" description="Helical" evidence="9">
    <location>
        <begin position="194"/>
        <end position="215"/>
    </location>
</feature>
<dbReference type="Pfam" id="PF07690">
    <property type="entry name" value="MFS_1"/>
    <property type="match status" value="1"/>
</dbReference>
<dbReference type="Proteomes" id="UP000469558">
    <property type="component" value="Unassembled WGS sequence"/>
</dbReference>